<dbReference type="SUPFAM" id="SSF48452">
    <property type="entry name" value="TPR-like"/>
    <property type="match status" value="3"/>
</dbReference>
<dbReference type="SMART" id="SM00028">
    <property type="entry name" value="TPR"/>
    <property type="match status" value="6"/>
</dbReference>
<reference evidence="1 2" key="1">
    <citation type="journal article" date="2018" name="Int. J. Syst. Evol. Microbiol.">
        <title>Glycomyces paridis sp. nov., isolated from the medicinal plant Paris polyphylla.</title>
        <authorList>
            <person name="Fang X.M."/>
            <person name="Bai J.L."/>
            <person name="Su J."/>
            <person name="Zhao L.L."/>
            <person name="Liu H.Y."/>
            <person name="Ma B.P."/>
            <person name="Zhang Y.Q."/>
            <person name="Yu L.Y."/>
        </authorList>
    </citation>
    <scope>NUCLEOTIDE SEQUENCE [LARGE SCALE GENOMIC DNA]</scope>
    <source>
        <strain evidence="1 2">CPCC 204357</strain>
    </source>
</reference>
<dbReference type="AlphaFoldDB" id="A0A4S8NVS0"/>
<dbReference type="OrthoDB" id="3952776at2"/>
<dbReference type="EMBL" id="STGX01000026">
    <property type="protein sequence ID" value="THV21717.1"/>
    <property type="molecule type" value="Genomic_DNA"/>
</dbReference>
<proteinExistence type="predicted"/>
<accession>A0A4S8NVS0</accession>
<dbReference type="Proteomes" id="UP000305792">
    <property type="component" value="Unassembled WGS sequence"/>
</dbReference>
<keyword evidence="2" id="KW-1185">Reference proteome</keyword>
<evidence type="ECO:0000313" key="2">
    <source>
        <dbReference type="Proteomes" id="UP000305792"/>
    </source>
</evidence>
<sequence length="545" mass="57954">MSDVPDHLIGLRGAETTGPRWAAFRELNNRAAMLSNDGRNAEATALLLQAYELTTVPDVDAAGLDGRARALANLAALAEGRGEPGEALRYTEEALLACERAQSEAGNRYGTAAVHASLLINRAQTLQLVGRLDDALADLDTAMTLTADTETVGDDVLVAVMLHNTRSVLLIGLERWEEAEAAARHTLQLATAHDPRLTGHPYTNLAVIAQALNDHGAALEYLRLAEQVHAAAGDPAAAALAVANQGRAAMRMGDFASGQRLLAEAEQAFADGEEPLRAAEIRFGRAHGALQSGDVETARALLGPALAVLRESGHTTMLAEALAVAGDLAAAGAEYEEAEASYLAAREVYAASGARYHLARIDMRRSFAVSARCAIAVTASESQRLLRAAFDLSLPSALATDAIRHQFAPGRAREQWAATVAIPAMAHALHLAAAMQDGALVSELLEHMSATVSLHAPAAPETVPLAEALGPDPLALDVPEDFGRLSYTASALITGLSESFPATRFALPPRLRVNPWRESQLEPWIQETERRYGFPIRSDEVIDTW</sequence>
<dbReference type="InterPro" id="IPR011990">
    <property type="entry name" value="TPR-like_helical_dom_sf"/>
</dbReference>
<protein>
    <recommendedName>
        <fullName evidence="3">Tetratricopeptide repeat protein</fullName>
    </recommendedName>
</protein>
<name>A0A4S8NVS0_9ACTN</name>
<gene>
    <name evidence="1" type="ORF">E9998_24455</name>
</gene>
<dbReference type="RefSeq" id="WP_136532370.1">
    <property type="nucleotide sequence ID" value="NZ_STGX01000026.1"/>
</dbReference>
<dbReference type="InterPro" id="IPR019734">
    <property type="entry name" value="TPR_rpt"/>
</dbReference>
<evidence type="ECO:0000313" key="1">
    <source>
        <dbReference type="EMBL" id="THV21717.1"/>
    </source>
</evidence>
<comment type="caution">
    <text evidence="1">The sequence shown here is derived from an EMBL/GenBank/DDBJ whole genome shotgun (WGS) entry which is preliminary data.</text>
</comment>
<organism evidence="1 2">
    <name type="scientific">Glycomyces paridis</name>
    <dbReference type="NCBI Taxonomy" id="2126555"/>
    <lineage>
        <taxon>Bacteria</taxon>
        <taxon>Bacillati</taxon>
        <taxon>Actinomycetota</taxon>
        <taxon>Actinomycetes</taxon>
        <taxon>Glycomycetales</taxon>
        <taxon>Glycomycetaceae</taxon>
        <taxon>Glycomyces</taxon>
    </lineage>
</organism>
<dbReference type="Gene3D" id="1.25.40.10">
    <property type="entry name" value="Tetratricopeptide repeat domain"/>
    <property type="match status" value="3"/>
</dbReference>
<evidence type="ECO:0008006" key="3">
    <source>
        <dbReference type="Google" id="ProtNLM"/>
    </source>
</evidence>